<accession>A0ABN7V9W9</accession>
<comment type="caution">
    <text evidence="1">The sequence shown here is derived from an EMBL/GenBank/DDBJ whole genome shotgun (WGS) entry which is preliminary data.</text>
</comment>
<name>A0ABN7V9W9_GIGMA</name>
<evidence type="ECO:0000313" key="1">
    <source>
        <dbReference type="EMBL" id="CAG8747225.1"/>
    </source>
</evidence>
<dbReference type="EMBL" id="CAJVQB010011372">
    <property type="protein sequence ID" value="CAG8747225.1"/>
    <property type="molecule type" value="Genomic_DNA"/>
</dbReference>
<protein>
    <submittedName>
        <fullName evidence="1">12830_t:CDS:1</fullName>
    </submittedName>
</protein>
<organism evidence="1 2">
    <name type="scientific">Gigaspora margarita</name>
    <dbReference type="NCBI Taxonomy" id="4874"/>
    <lineage>
        <taxon>Eukaryota</taxon>
        <taxon>Fungi</taxon>
        <taxon>Fungi incertae sedis</taxon>
        <taxon>Mucoromycota</taxon>
        <taxon>Glomeromycotina</taxon>
        <taxon>Glomeromycetes</taxon>
        <taxon>Diversisporales</taxon>
        <taxon>Gigasporaceae</taxon>
        <taxon>Gigaspora</taxon>
    </lineage>
</organism>
<gene>
    <name evidence="1" type="ORF">GMARGA_LOCUS16006</name>
</gene>
<evidence type="ECO:0000313" key="2">
    <source>
        <dbReference type="Proteomes" id="UP000789901"/>
    </source>
</evidence>
<proteinExistence type="predicted"/>
<sequence>DDSDKNKSIISKYDQNDGYKNDQYNINNIFTKRQIEGFKKIFALKPIKASIKKEKVFSKDKETE</sequence>
<keyword evidence="2" id="KW-1185">Reference proteome</keyword>
<feature type="non-terminal residue" evidence="1">
    <location>
        <position position="1"/>
    </location>
</feature>
<dbReference type="Proteomes" id="UP000789901">
    <property type="component" value="Unassembled WGS sequence"/>
</dbReference>
<reference evidence="1 2" key="1">
    <citation type="submission" date="2021-06" db="EMBL/GenBank/DDBJ databases">
        <authorList>
            <person name="Kallberg Y."/>
            <person name="Tangrot J."/>
            <person name="Rosling A."/>
        </authorList>
    </citation>
    <scope>NUCLEOTIDE SEQUENCE [LARGE SCALE GENOMIC DNA]</scope>
    <source>
        <strain evidence="1 2">120-4 pot B 10/14</strain>
    </source>
</reference>